<comment type="caution">
    <text evidence="4">The sequence shown here is derived from an EMBL/GenBank/DDBJ whole genome shotgun (WGS) entry which is preliminary data.</text>
</comment>
<dbReference type="InterPro" id="IPR015590">
    <property type="entry name" value="Aldehyde_DH_dom"/>
</dbReference>
<dbReference type="PANTHER" id="PTHR33101:SF6">
    <property type="entry name" value="ROP GUANINE NUCLEOTIDE EXCHANGE FACTOR 1"/>
    <property type="match status" value="1"/>
</dbReference>
<gene>
    <name evidence="4" type="ORF">RJ641_030575</name>
</gene>
<protein>
    <submittedName>
        <fullName evidence="4">PRONE domain</fullName>
    </submittedName>
</protein>
<feature type="domain" description="PRONE" evidence="3">
    <location>
        <begin position="137"/>
        <end position="328"/>
    </location>
</feature>
<dbReference type="AlphaFoldDB" id="A0AAN8W0F1"/>
<organism evidence="4 5">
    <name type="scientific">Dillenia turbinata</name>
    <dbReference type="NCBI Taxonomy" id="194707"/>
    <lineage>
        <taxon>Eukaryota</taxon>
        <taxon>Viridiplantae</taxon>
        <taxon>Streptophyta</taxon>
        <taxon>Embryophyta</taxon>
        <taxon>Tracheophyta</taxon>
        <taxon>Spermatophyta</taxon>
        <taxon>Magnoliopsida</taxon>
        <taxon>eudicotyledons</taxon>
        <taxon>Gunneridae</taxon>
        <taxon>Pentapetalae</taxon>
        <taxon>Dilleniales</taxon>
        <taxon>Dilleniaceae</taxon>
        <taxon>Dillenia</taxon>
    </lineage>
</organism>
<reference evidence="4 5" key="1">
    <citation type="submission" date="2023-12" db="EMBL/GenBank/DDBJ databases">
        <title>A high-quality genome assembly for Dillenia turbinata (Dilleniales).</title>
        <authorList>
            <person name="Chanderbali A."/>
        </authorList>
    </citation>
    <scope>NUCLEOTIDE SEQUENCE [LARGE SCALE GENOMIC DNA]</scope>
    <source>
        <strain evidence="4">LSX21</strain>
        <tissue evidence="4">Leaf</tissue>
    </source>
</reference>
<sequence length="328" mass="36909">MEMCFILMYHDLLQMFPVAVTCGNTFVLKPSEKDPGAAMMLAELAMEAGLPNGFLNVVHGTHSMRKLLRESEVESLLLSMGKGHGGGLVTAKRGRRRALLRKKKNQEQQQEQQEKVSVEKRVILVTYKEEKGGGEEIRVLEEVFLEVEQMKERFEKLLLGEDMPGGWKGVCAALAISNAITNFSAIVFGELWRLEPMAQQKRSVWCREMEWLLCVSDSIVELIPTVQEFPGGGTFEDTEFWYVDRGIIVANVEDHDGFPSGISGRPSIRQEEKLWLPCPRVPPSSLSEARKRLQQCRDCSNRILKAAIAINSGVLAEMEIPRAFIETL</sequence>
<dbReference type="GO" id="GO:0005085">
    <property type="term" value="F:guanyl-nucleotide exchange factor activity"/>
    <property type="evidence" value="ECO:0007669"/>
    <property type="project" value="UniProtKB-UniRule"/>
</dbReference>
<keyword evidence="1 2" id="KW-0344">Guanine-nucleotide releasing factor</keyword>
<name>A0AAN8W0F1_9MAGN</name>
<proteinExistence type="predicted"/>
<evidence type="ECO:0000313" key="4">
    <source>
        <dbReference type="EMBL" id="KAK6941044.1"/>
    </source>
</evidence>
<dbReference type="InterPro" id="IPR016161">
    <property type="entry name" value="Ald_DH/histidinol_DH"/>
</dbReference>
<dbReference type="Proteomes" id="UP001370490">
    <property type="component" value="Unassembled WGS sequence"/>
</dbReference>
<evidence type="ECO:0000256" key="2">
    <source>
        <dbReference type="PROSITE-ProRule" id="PRU00663"/>
    </source>
</evidence>
<dbReference type="PANTHER" id="PTHR33101">
    <property type="entry name" value="ROP GUANINE NUCLEOTIDE EXCHANGE FACTOR 1"/>
    <property type="match status" value="1"/>
</dbReference>
<dbReference type="InterPro" id="IPR016162">
    <property type="entry name" value="Ald_DH_N"/>
</dbReference>
<evidence type="ECO:0000256" key="1">
    <source>
        <dbReference type="ARBA" id="ARBA00022658"/>
    </source>
</evidence>
<dbReference type="EMBL" id="JBAMMX010000005">
    <property type="protein sequence ID" value="KAK6941044.1"/>
    <property type="molecule type" value="Genomic_DNA"/>
</dbReference>
<dbReference type="Pfam" id="PF00171">
    <property type="entry name" value="Aldedh"/>
    <property type="match status" value="1"/>
</dbReference>
<keyword evidence="5" id="KW-1185">Reference proteome</keyword>
<dbReference type="Gene3D" id="1.20.58.2010">
    <property type="entry name" value="PRONE domain, subdomain 1"/>
    <property type="match status" value="2"/>
</dbReference>
<evidence type="ECO:0000259" key="3">
    <source>
        <dbReference type="PROSITE" id="PS51334"/>
    </source>
</evidence>
<dbReference type="Pfam" id="PF03759">
    <property type="entry name" value="PRONE"/>
    <property type="match status" value="1"/>
</dbReference>
<dbReference type="Gene3D" id="3.40.605.10">
    <property type="entry name" value="Aldehyde Dehydrogenase, Chain A, domain 1"/>
    <property type="match status" value="1"/>
</dbReference>
<dbReference type="InterPro" id="IPR038937">
    <property type="entry name" value="RopGEF"/>
</dbReference>
<dbReference type="PROSITE" id="PS51334">
    <property type="entry name" value="PRONE"/>
    <property type="match status" value="1"/>
</dbReference>
<evidence type="ECO:0000313" key="5">
    <source>
        <dbReference type="Proteomes" id="UP001370490"/>
    </source>
</evidence>
<dbReference type="SUPFAM" id="SSF53720">
    <property type="entry name" value="ALDH-like"/>
    <property type="match status" value="1"/>
</dbReference>
<dbReference type="GO" id="GO:0016491">
    <property type="term" value="F:oxidoreductase activity"/>
    <property type="evidence" value="ECO:0007669"/>
    <property type="project" value="InterPro"/>
</dbReference>
<dbReference type="InterPro" id="IPR005512">
    <property type="entry name" value="PRONE_dom"/>
</dbReference>
<accession>A0AAN8W0F1</accession>